<keyword evidence="2" id="KW-1185">Reference proteome</keyword>
<sequence>KARPWEGTQGALHWVFQGDSRLRQLFAAIVLTFDKNNLIYRMEWWEKGEWQDIEKVHSKLQHFGKFHATMEVAHTKLPLRITFFWDPALVRFNETTIAWEEDEWQRPTTLIIGVGLHISLPQQWTYHYEGEVSAALPFWLRMLDLRPKLQQLSYNNDVIFMRIDHVQ</sequence>
<reference evidence="1 2" key="1">
    <citation type="submission" date="2024-05" db="EMBL/GenBank/DDBJ databases">
        <authorList>
            <person name="Wallberg A."/>
        </authorList>
    </citation>
    <scope>NUCLEOTIDE SEQUENCE [LARGE SCALE GENOMIC DNA]</scope>
</reference>
<proteinExistence type="predicted"/>
<feature type="non-terminal residue" evidence="1">
    <location>
        <position position="1"/>
    </location>
</feature>
<protein>
    <submittedName>
        <fullName evidence="1">Uncharacterized protein</fullName>
    </submittedName>
</protein>
<organism evidence="1 2">
    <name type="scientific">Meganyctiphanes norvegica</name>
    <name type="common">Northern krill</name>
    <name type="synonym">Thysanopoda norvegica</name>
    <dbReference type="NCBI Taxonomy" id="48144"/>
    <lineage>
        <taxon>Eukaryota</taxon>
        <taxon>Metazoa</taxon>
        <taxon>Ecdysozoa</taxon>
        <taxon>Arthropoda</taxon>
        <taxon>Crustacea</taxon>
        <taxon>Multicrustacea</taxon>
        <taxon>Malacostraca</taxon>
        <taxon>Eumalacostraca</taxon>
        <taxon>Eucarida</taxon>
        <taxon>Euphausiacea</taxon>
        <taxon>Euphausiidae</taxon>
        <taxon>Meganyctiphanes</taxon>
    </lineage>
</organism>
<dbReference type="AlphaFoldDB" id="A0AAV2S0Q7"/>
<comment type="caution">
    <text evidence="1">The sequence shown here is derived from an EMBL/GenBank/DDBJ whole genome shotgun (WGS) entry which is preliminary data.</text>
</comment>
<accession>A0AAV2S0Q7</accession>
<feature type="non-terminal residue" evidence="1">
    <location>
        <position position="167"/>
    </location>
</feature>
<dbReference type="EMBL" id="CAXKWB010038011">
    <property type="protein sequence ID" value="CAL4151089.1"/>
    <property type="molecule type" value="Genomic_DNA"/>
</dbReference>
<name>A0AAV2S0Q7_MEGNR</name>
<gene>
    <name evidence="1" type="ORF">MNOR_LOCUS30675</name>
</gene>
<evidence type="ECO:0000313" key="1">
    <source>
        <dbReference type="EMBL" id="CAL4151089.1"/>
    </source>
</evidence>
<evidence type="ECO:0000313" key="2">
    <source>
        <dbReference type="Proteomes" id="UP001497623"/>
    </source>
</evidence>
<dbReference type="Proteomes" id="UP001497623">
    <property type="component" value="Unassembled WGS sequence"/>
</dbReference>